<reference evidence="2 3" key="1">
    <citation type="submission" date="2024-09" db="EMBL/GenBank/DDBJ databases">
        <authorList>
            <person name="Sun Q."/>
            <person name="Mori K."/>
        </authorList>
    </citation>
    <scope>NUCLEOTIDE SEQUENCE [LARGE SCALE GENOMIC DNA]</scope>
    <source>
        <strain evidence="2 3">CCM 7759</strain>
    </source>
</reference>
<evidence type="ECO:0000313" key="3">
    <source>
        <dbReference type="Proteomes" id="UP001589776"/>
    </source>
</evidence>
<dbReference type="Gene3D" id="2.60.40.420">
    <property type="entry name" value="Cupredoxins - blue copper proteins"/>
    <property type="match status" value="1"/>
</dbReference>
<dbReference type="Proteomes" id="UP001589776">
    <property type="component" value="Unassembled WGS sequence"/>
</dbReference>
<dbReference type="RefSeq" id="WP_377471624.1">
    <property type="nucleotide sequence ID" value="NZ_JBHLWN010000071.1"/>
</dbReference>
<name>A0ABV6DNR0_9BACL</name>
<dbReference type="SUPFAM" id="SSF49503">
    <property type="entry name" value="Cupredoxins"/>
    <property type="match status" value="1"/>
</dbReference>
<dbReference type="EMBL" id="JBHLWN010000071">
    <property type="protein sequence ID" value="MFC0214267.1"/>
    <property type="molecule type" value="Genomic_DNA"/>
</dbReference>
<evidence type="ECO:0000259" key="1">
    <source>
        <dbReference type="PROSITE" id="PS50857"/>
    </source>
</evidence>
<evidence type="ECO:0000313" key="2">
    <source>
        <dbReference type="EMBL" id="MFC0214267.1"/>
    </source>
</evidence>
<feature type="domain" description="Cytochrome oxidase subunit II copper A binding" evidence="1">
    <location>
        <begin position="36"/>
        <end position="126"/>
    </location>
</feature>
<comment type="caution">
    <text evidence="2">The sequence shown here is derived from an EMBL/GenBank/DDBJ whole genome shotgun (WGS) entry which is preliminary data.</text>
</comment>
<keyword evidence="3" id="KW-1185">Reference proteome</keyword>
<sequence>MQKWIMFVLFVAAGVLGLGVLFNDISEKQAEAAASKAEAGTTLKFTMSNWKFDKPEYQVKAGESLKVSLVLAEGVHALEVKDLGIKLDGQNRSVDYKFEKPGTYEVICTLPCGEGHADMKAKIVVQ</sequence>
<dbReference type="PROSITE" id="PS50857">
    <property type="entry name" value="COX2_CUA"/>
    <property type="match status" value="1"/>
</dbReference>
<protein>
    <recommendedName>
        <fullName evidence="1">Cytochrome oxidase subunit II copper A binding domain-containing protein</fullName>
    </recommendedName>
</protein>
<organism evidence="2 3">
    <name type="scientific">Paenibacillus chartarius</name>
    <dbReference type="NCBI Taxonomy" id="747481"/>
    <lineage>
        <taxon>Bacteria</taxon>
        <taxon>Bacillati</taxon>
        <taxon>Bacillota</taxon>
        <taxon>Bacilli</taxon>
        <taxon>Bacillales</taxon>
        <taxon>Paenibacillaceae</taxon>
        <taxon>Paenibacillus</taxon>
    </lineage>
</organism>
<gene>
    <name evidence="2" type="ORF">ACFFK0_17700</name>
</gene>
<dbReference type="InterPro" id="IPR002429">
    <property type="entry name" value="CcO_II-like_C"/>
</dbReference>
<proteinExistence type="predicted"/>
<dbReference type="InterPro" id="IPR008972">
    <property type="entry name" value="Cupredoxin"/>
</dbReference>
<accession>A0ABV6DNR0</accession>